<evidence type="ECO:0000313" key="1">
    <source>
        <dbReference type="EMBL" id="EUA09832.1"/>
    </source>
</evidence>
<name>X7YRK8_MYCKA</name>
<protein>
    <submittedName>
        <fullName evidence="1">Uncharacterized protein</fullName>
    </submittedName>
</protein>
<sequence>MGRPSLGDRAIMTATLPGIVLRAVDTIAADHSVDRATVLTDIIMFHYDRPDLMRRLPQRLLFETARETELSEDDRRIGPHVKVRPPRVVADLIDVDHLHFGIERSTYLADIICHHMGYPELVRDTAVQKEGLPLPM</sequence>
<dbReference type="AlphaFoldDB" id="X7YRK8"/>
<dbReference type="PATRIC" id="fig|1299326.3.peg.5751"/>
<organism evidence="1 2">
    <name type="scientific">Mycobacterium kansasii 662</name>
    <dbReference type="NCBI Taxonomy" id="1299326"/>
    <lineage>
        <taxon>Bacteria</taxon>
        <taxon>Bacillati</taxon>
        <taxon>Actinomycetota</taxon>
        <taxon>Actinomycetes</taxon>
        <taxon>Mycobacteriales</taxon>
        <taxon>Mycobacteriaceae</taxon>
        <taxon>Mycobacterium</taxon>
    </lineage>
</organism>
<accession>X7YRK8</accession>
<reference evidence="1 2" key="1">
    <citation type="submission" date="2013-12" db="EMBL/GenBank/DDBJ databases">
        <authorList>
            <person name="Brown-Elliot B."/>
            <person name="Wallace R."/>
            <person name="Lenaerts A."/>
            <person name="Ordway D."/>
            <person name="DeGroote M.A."/>
            <person name="Parker T."/>
            <person name="Sizemore C."/>
            <person name="Tallon L.J."/>
            <person name="Sadzewicz L.K."/>
            <person name="Sengamalay N."/>
            <person name="Fraser C.M."/>
            <person name="Hine E."/>
            <person name="Shefchek K.A."/>
            <person name="Das S.P."/>
            <person name="Tettelin H."/>
        </authorList>
    </citation>
    <scope>NUCLEOTIDE SEQUENCE [LARGE SCALE GENOMIC DNA]</scope>
    <source>
        <strain evidence="1 2">662</strain>
    </source>
</reference>
<evidence type="ECO:0000313" key="2">
    <source>
        <dbReference type="Proteomes" id="UP000020561"/>
    </source>
</evidence>
<gene>
    <name evidence="1" type="ORF">I545_5978</name>
</gene>
<dbReference type="Proteomes" id="UP000020561">
    <property type="component" value="Unassembled WGS sequence"/>
</dbReference>
<comment type="caution">
    <text evidence="1">The sequence shown here is derived from an EMBL/GenBank/DDBJ whole genome shotgun (WGS) entry which is preliminary data.</text>
</comment>
<proteinExistence type="predicted"/>
<dbReference type="EMBL" id="JAOA01000013">
    <property type="protein sequence ID" value="EUA09832.1"/>
    <property type="molecule type" value="Genomic_DNA"/>
</dbReference>